<feature type="transmembrane region" description="Helical" evidence="6">
    <location>
        <begin position="120"/>
        <end position="140"/>
    </location>
</feature>
<name>A0ABS1HN53_9BACT</name>
<dbReference type="PANTHER" id="PTHR32322:SF18">
    <property type="entry name" value="S-ADENOSYLMETHIONINE_S-ADENOSYLHOMOCYSTEINE TRANSPORTER"/>
    <property type="match status" value="1"/>
</dbReference>
<dbReference type="Pfam" id="PF00892">
    <property type="entry name" value="EamA"/>
    <property type="match status" value="2"/>
</dbReference>
<feature type="transmembrane region" description="Helical" evidence="6">
    <location>
        <begin position="215"/>
        <end position="236"/>
    </location>
</feature>
<evidence type="ECO:0000256" key="5">
    <source>
        <dbReference type="ARBA" id="ARBA00023136"/>
    </source>
</evidence>
<feature type="transmembrane region" description="Helical" evidence="6">
    <location>
        <begin position="31"/>
        <end position="53"/>
    </location>
</feature>
<feature type="domain" description="EamA" evidence="7">
    <location>
        <begin position="151"/>
        <end position="286"/>
    </location>
</feature>
<accession>A0ABS1HN53</accession>
<evidence type="ECO:0000313" key="9">
    <source>
        <dbReference type="Proteomes" id="UP000605676"/>
    </source>
</evidence>
<evidence type="ECO:0000259" key="7">
    <source>
        <dbReference type="Pfam" id="PF00892"/>
    </source>
</evidence>
<feature type="transmembrane region" description="Helical" evidence="6">
    <location>
        <begin position="152"/>
        <end position="170"/>
    </location>
</feature>
<sequence length="296" mass="33006">MSERFKVLGSLVLSMICWAFSFVWIKQAFVSFNPLTIVVMRLAISACLLYIILKLLRQLKPMLKADFKWFLLLAFFEPFLYFMGESFGLELVSSTVGAVIVSTIPLFAPITDRIFFKSKISWANILGIFVSFAGVLMLIFKDDFSLAAPLKGILLVFLAVFAALGYSVVLKKVPKHYNAVSIITFQNAIGLIYFLPLFFIYDVPKLCDKPITGEAIYAVVALAVVASSLAFIFFTYGMRIIGITKANVFVNMIPVFTAIIAWYVLGEVLTFQMLLGIAILISGVFVSQFKVPKRGV</sequence>
<feature type="transmembrane region" description="Helical" evidence="6">
    <location>
        <begin position="182"/>
        <end position="203"/>
    </location>
</feature>
<dbReference type="InterPro" id="IPR000620">
    <property type="entry name" value="EamA_dom"/>
</dbReference>
<dbReference type="RefSeq" id="WP_200465826.1">
    <property type="nucleotide sequence ID" value="NZ_JAENRR010000037.1"/>
</dbReference>
<dbReference type="PANTHER" id="PTHR32322">
    <property type="entry name" value="INNER MEMBRANE TRANSPORTER"/>
    <property type="match status" value="1"/>
</dbReference>
<feature type="transmembrane region" description="Helical" evidence="6">
    <location>
        <begin position="271"/>
        <end position="291"/>
    </location>
</feature>
<comment type="subcellular location">
    <subcellularLocation>
        <location evidence="1">Cell membrane</location>
        <topology evidence="1">Multi-pass membrane protein</topology>
    </subcellularLocation>
</comment>
<gene>
    <name evidence="8" type="ORF">JIV24_14735</name>
</gene>
<dbReference type="InterPro" id="IPR037185">
    <property type="entry name" value="EmrE-like"/>
</dbReference>
<keyword evidence="9" id="KW-1185">Reference proteome</keyword>
<dbReference type="InterPro" id="IPR050638">
    <property type="entry name" value="AA-Vitamin_Transporters"/>
</dbReference>
<evidence type="ECO:0000256" key="6">
    <source>
        <dbReference type="SAM" id="Phobius"/>
    </source>
</evidence>
<keyword evidence="3 6" id="KW-0812">Transmembrane</keyword>
<evidence type="ECO:0000256" key="1">
    <source>
        <dbReference type="ARBA" id="ARBA00004651"/>
    </source>
</evidence>
<keyword evidence="2" id="KW-1003">Cell membrane</keyword>
<evidence type="ECO:0000256" key="3">
    <source>
        <dbReference type="ARBA" id="ARBA00022692"/>
    </source>
</evidence>
<evidence type="ECO:0000313" key="8">
    <source>
        <dbReference type="EMBL" id="MBK3518599.1"/>
    </source>
</evidence>
<dbReference type="SUPFAM" id="SSF103481">
    <property type="entry name" value="Multidrug resistance efflux transporter EmrE"/>
    <property type="match status" value="2"/>
</dbReference>
<keyword evidence="5 6" id="KW-0472">Membrane</keyword>
<dbReference type="Proteomes" id="UP000605676">
    <property type="component" value="Unassembled WGS sequence"/>
</dbReference>
<feature type="domain" description="EamA" evidence="7">
    <location>
        <begin position="11"/>
        <end position="139"/>
    </location>
</feature>
<keyword evidence="4 6" id="KW-1133">Transmembrane helix</keyword>
<evidence type="ECO:0000256" key="4">
    <source>
        <dbReference type="ARBA" id="ARBA00022989"/>
    </source>
</evidence>
<evidence type="ECO:0000256" key="2">
    <source>
        <dbReference type="ARBA" id="ARBA00022475"/>
    </source>
</evidence>
<proteinExistence type="predicted"/>
<reference evidence="8 9" key="1">
    <citation type="submission" date="2021-01" db="EMBL/GenBank/DDBJ databases">
        <title>Carboxyliciviraga sp.nov., isolated from coastal sediments.</title>
        <authorList>
            <person name="Lu D."/>
            <person name="Zhang T."/>
        </authorList>
    </citation>
    <scope>NUCLEOTIDE SEQUENCE [LARGE SCALE GENOMIC DNA]</scope>
    <source>
        <strain evidence="8 9">N1Y132</strain>
    </source>
</reference>
<feature type="transmembrane region" description="Helical" evidence="6">
    <location>
        <begin position="65"/>
        <end position="83"/>
    </location>
</feature>
<protein>
    <submittedName>
        <fullName evidence="8">DMT family transporter</fullName>
    </submittedName>
</protein>
<feature type="transmembrane region" description="Helical" evidence="6">
    <location>
        <begin position="7"/>
        <end position="25"/>
    </location>
</feature>
<feature type="transmembrane region" description="Helical" evidence="6">
    <location>
        <begin position="248"/>
        <end position="265"/>
    </location>
</feature>
<dbReference type="EMBL" id="JAENRR010000037">
    <property type="protein sequence ID" value="MBK3518599.1"/>
    <property type="molecule type" value="Genomic_DNA"/>
</dbReference>
<feature type="transmembrane region" description="Helical" evidence="6">
    <location>
        <begin position="89"/>
        <end position="108"/>
    </location>
</feature>
<organism evidence="8 9">
    <name type="scientific">Carboxylicivirga marina</name>
    <dbReference type="NCBI Taxonomy" id="2800988"/>
    <lineage>
        <taxon>Bacteria</taxon>
        <taxon>Pseudomonadati</taxon>
        <taxon>Bacteroidota</taxon>
        <taxon>Bacteroidia</taxon>
        <taxon>Marinilabiliales</taxon>
        <taxon>Marinilabiliaceae</taxon>
        <taxon>Carboxylicivirga</taxon>
    </lineage>
</organism>
<comment type="caution">
    <text evidence="8">The sequence shown here is derived from an EMBL/GenBank/DDBJ whole genome shotgun (WGS) entry which is preliminary data.</text>
</comment>